<organism evidence="2 3">
    <name type="scientific">Natronoarchaeum mannanilyticum</name>
    <dbReference type="NCBI Taxonomy" id="926360"/>
    <lineage>
        <taxon>Archaea</taxon>
        <taxon>Methanobacteriati</taxon>
        <taxon>Methanobacteriota</taxon>
        <taxon>Stenosarchaea group</taxon>
        <taxon>Halobacteria</taxon>
        <taxon>Halobacteriales</taxon>
        <taxon>Natronoarchaeaceae</taxon>
    </lineage>
</organism>
<dbReference type="AlphaFoldDB" id="A0AAV3TCU8"/>
<evidence type="ECO:0000313" key="3">
    <source>
        <dbReference type="Proteomes" id="UP001500420"/>
    </source>
</evidence>
<keyword evidence="1" id="KW-0812">Transmembrane</keyword>
<dbReference type="Pfam" id="PF24416">
    <property type="entry name" value="DUF7548"/>
    <property type="match status" value="1"/>
</dbReference>
<name>A0AAV3TCU8_9EURY</name>
<keyword evidence="3" id="KW-1185">Reference proteome</keyword>
<dbReference type="EMBL" id="BAAADV010000007">
    <property type="protein sequence ID" value="GAA0679300.1"/>
    <property type="molecule type" value="Genomic_DNA"/>
</dbReference>
<gene>
    <name evidence="2" type="ORF">GCM10009020_29780</name>
</gene>
<accession>A0AAV3TCU8</accession>
<dbReference type="InterPro" id="IPR055970">
    <property type="entry name" value="DUF7548"/>
</dbReference>
<keyword evidence="1" id="KW-0472">Membrane</keyword>
<dbReference type="Proteomes" id="UP001500420">
    <property type="component" value="Unassembled WGS sequence"/>
</dbReference>
<keyword evidence="1" id="KW-1133">Transmembrane helix</keyword>
<sequence>MATVRTPPSAGIVASAVTVLVAFAPFLVLSSAASSGLQTYYAHGIVGPWPVAMLGLLSIVAFAAGRQERTDPVTIAGATLVFGVAAAAIALYWAVAVPGDLVQQLGTAAWLEYHRWLLAVGALGVLASALWYVRALDLV</sequence>
<evidence type="ECO:0008006" key="4">
    <source>
        <dbReference type="Google" id="ProtNLM"/>
    </source>
</evidence>
<reference evidence="2 3" key="1">
    <citation type="journal article" date="2019" name="Int. J. Syst. Evol. Microbiol.">
        <title>The Global Catalogue of Microorganisms (GCM) 10K type strain sequencing project: providing services to taxonomists for standard genome sequencing and annotation.</title>
        <authorList>
            <consortium name="The Broad Institute Genomics Platform"/>
            <consortium name="The Broad Institute Genome Sequencing Center for Infectious Disease"/>
            <person name="Wu L."/>
            <person name="Ma J."/>
        </authorList>
    </citation>
    <scope>NUCLEOTIDE SEQUENCE [LARGE SCALE GENOMIC DNA]</scope>
    <source>
        <strain evidence="2 3">JCM 16328</strain>
    </source>
</reference>
<protein>
    <recommendedName>
        <fullName evidence="4">DUF4175 domain-containing protein</fullName>
    </recommendedName>
</protein>
<comment type="caution">
    <text evidence="2">The sequence shown here is derived from an EMBL/GenBank/DDBJ whole genome shotgun (WGS) entry which is preliminary data.</text>
</comment>
<feature type="transmembrane region" description="Helical" evidence="1">
    <location>
        <begin position="40"/>
        <end position="63"/>
    </location>
</feature>
<feature type="transmembrane region" description="Helical" evidence="1">
    <location>
        <begin position="75"/>
        <end position="95"/>
    </location>
</feature>
<evidence type="ECO:0000256" key="1">
    <source>
        <dbReference type="SAM" id="Phobius"/>
    </source>
</evidence>
<feature type="transmembrane region" description="Helical" evidence="1">
    <location>
        <begin position="12"/>
        <end position="34"/>
    </location>
</feature>
<dbReference type="RefSeq" id="WP_343774848.1">
    <property type="nucleotide sequence ID" value="NZ_BAAADV010000007.1"/>
</dbReference>
<proteinExistence type="predicted"/>
<feature type="transmembrane region" description="Helical" evidence="1">
    <location>
        <begin position="115"/>
        <end position="133"/>
    </location>
</feature>
<evidence type="ECO:0000313" key="2">
    <source>
        <dbReference type="EMBL" id="GAA0679300.1"/>
    </source>
</evidence>